<dbReference type="Proteomes" id="UP000807769">
    <property type="component" value="Unassembled WGS sequence"/>
</dbReference>
<feature type="compositionally biased region" description="Polar residues" evidence="2">
    <location>
        <begin position="17"/>
        <end position="29"/>
    </location>
</feature>
<organism evidence="3 4">
    <name type="scientific">Suillus subaureus</name>
    <dbReference type="NCBI Taxonomy" id="48587"/>
    <lineage>
        <taxon>Eukaryota</taxon>
        <taxon>Fungi</taxon>
        <taxon>Dikarya</taxon>
        <taxon>Basidiomycota</taxon>
        <taxon>Agaricomycotina</taxon>
        <taxon>Agaricomycetes</taxon>
        <taxon>Agaricomycetidae</taxon>
        <taxon>Boletales</taxon>
        <taxon>Suillineae</taxon>
        <taxon>Suillaceae</taxon>
        <taxon>Suillus</taxon>
    </lineage>
</organism>
<evidence type="ECO:0000313" key="4">
    <source>
        <dbReference type="Proteomes" id="UP000807769"/>
    </source>
</evidence>
<evidence type="ECO:0000256" key="1">
    <source>
        <dbReference type="SAM" id="Coils"/>
    </source>
</evidence>
<keyword evidence="4" id="KW-1185">Reference proteome</keyword>
<accession>A0A9P7EAM2</accession>
<dbReference type="GeneID" id="64626962"/>
<dbReference type="AlphaFoldDB" id="A0A9P7EAM2"/>
<evidence type="ECO:0000256" key="2">
    <source>
        <dbReference type="SAM" id="MobiDB-lite"/>
    </source>
</evidence>
<feature type="region of interest" description="Disordered" evidence="2">
    <location>
        <begin position="311"/>
        <end position="336"/>
    </location>
</feature>
<feature type="compositionally biased region" description="Polar residues" evidence="2">
    <location>
        <begin position="36"/>
        <end position="46"/>
    </location>
</feature>
<evidence type="ECO:0000313" key="3">
    <source>
        <dbReference type="EMBL" id="KAG1816124.1"/>
    </source>
</evidence>
<feature type="region of interest" description="Disordered" evidence="2">
    <location>
        <begin position="394"/>
        <end position="435"/>
    </location>
</feature>
<comment type="caution">
    <text evidence="3">The sequence shown here is derived from an EMBL/GenBank/DDBJ whole genome shotgun (WGS) entry which is preliminary data.</text>
</comment>
<reference evidence="3" key="1">
    <citation type="journal article" date="2020" name="New Phytol.">
        <title>Comparative genomics reveals dynamic genome evolution in host specialist ectomycorrhizal fungi.</title>
        <authorList>
            <person name="Lofgren L.A."/>
            <person name="Nguyen N.H."/>
            <person name="Vilgalys R."/>
            <person name="Ruytinx J."/>
            <person name="Liao H.L."/>
            <person name="Branco S."/>
            <person name="Kuo A."/>
            <person name="LaButti K."/>
            <person name="Lipzen A."/>
            <person name="Andreopoulos W."/>
            <person name="Pangilinan J."/>
            <person name="Riley R."/>
            <person name="Hundley H."/>
            <person name="Na H."/>
            <person name="Barry K."/>
            <person name="Grigoriev I.V."/>
            <person name="Stajich J.E."/>
            <person name="Kennedy P.G."/>
        </authorList>
    </citation>
    <scope>NUCLEOTIDE SEQUENCE</scope>
    <source>
        <strain evidence="3">MN1</strain>
    </source>
</reference>
<feature type="compositionally biased region" description="Polar residues" evidence="2">
    <location>
        <begin position="412"/>
        <end position="422"/>
    </location>
</feature>
<name>A0A9P7EAM2_9AGAM</name>
<feature type="region of interest" description="Disordered" evidence="2">
    <location>
        <begin position="1"/>
        <end position="47"/>
    </location>
</feature>
<proteinExistence type="predicted"/>
<protein>
    <submittedName>
        <fullName evidence="3">Uncharacterized protein</fullName>
    </submittedName>
</protein>
<sequence length="494" mass="54444">MHNSSHPPQNPHWGQEFTPSPLSTGSTSIPDGDLFTDSSRIPQPQFQPGAYMHENQQFQMLREQYRALESQIVKVTAECDSVIAAYQYLASAVRFPINDPFQFNPLLIPTPTSTSNAERPNPETHPNVQFWDKAEYLKWLDSADAEHTALHGKLTFLEDSNGNPVSETTINAIHKALHAAWSELLIRKLAPLTWGKLTTSGTQLMNSLMENAYPLFKLANNGWKLDYLATMSYSSWRQNHMDECGNPLVGGDEEGDTTSKGKKRKQRIKSEAPEVPEKKIKVDCGALEITILPLTPPPSSISSLPECPMPSLTPSYPPQAEEGATTTSAIPQESTPQVHEAVAVPVLEDIQPKSILPEPICAPKPVKITIINPLSTLAFVASSVASINPSLELQSTSEPAPKDMPGSVLQVAPNSMSKTKTVSKGPMRPSPTRNGRNLCALHWLKQIKRGGKMDEFNNYYGSLTPDQCGKYDEEAKILVAKNTWTKNVNEGHVY</sequence>
<feature type="region of interest" description="Disordered" evidence="2">
    <location>
        <begin position="245"/>
        <end position="275"/>
    </location>
</feature>
<feature type="compositionally biased region" description="Polar residues" evidence="2">
    <location>
        <begin position="324"/>
        <end position="336"/>
    </location>
</feature>
<dbReference type="EMBL" id="JABBWG010000017">
    <property type="protein sequence ID" value="KAG1816124.1"/>
    <property type="molecule type" value="Genomic_DNA"/>
</dbReference>
<dbReference type="RefSeq" id="XP_041192930.1">
    <property type="nucleotide sequence ID" value="XM_041332945.1"/>
</dbReference>
<dbReference type="OrthoDB" id="2662332at2759"/>
<gene>
    <name evidence="3" type="ORF">BJ212DRAFT_1299944</name>
</gene>
<keyword evidence="1" id="KW-0175">Coiled coil</keyword>
<feature type="coiled-coil region" evidence="1">
    <location>
        <begin position="51"/>
        <end position="78"/>
    </location>
</feature>